<name>A0ABT5EF87_9BACT</name>
<evidence type="ECO:0000256" key="1">
    <source>
        <dbReference type="ARBA" id="ARBA00022617"/>
    </source>
</evidence>
<reference evidence="6 7" key="1">
    <citation type="submission" date="2022-11" db="EMBL/GenBank/DDBJ databases">
        <title>Minimal conservation of predation-associated metabolite biosynthetic gene clusters underscores biosynthetic potential of Myxococcota including descriptions for ten novel species: Archangium lansinium sp. nov., Myxococcus landrumus sp. nov., Nannocystis bai.</title>
        <authorList>
            <person name="Ahearne A."/>
            <person name="Stevens C."/>
            <person name="Dowd S."/>
        </authorList>
    </citation>
    <scope>NUCLEOTIDE SEQUENCE [LARGE SCALE GENOMIC DNA]</scope>
    <source>
        <strain evidence="6 7">RJM3</strain>
    </source>
</reference>
<evidence type="ECO:0000313" key="6">
    <source>
        <dbReference type="EMBL" id="MDC0740479.1"/>
    </source>
</evidence>
<accession>A0ABT5EF87</accession>
<dbReference type="Proteomes" id="UP001221411">
    <property type="component" value="Unassembled WGS sequence"/>
</dbReference>
<dbReference type="EMBL" id="JAQNDO010000001">
    <property type="protein sequence ID" value="MDC0740479.1"/>
    <property type="molecule type" value="Genomic_DNA"/>
</dbReference>
<gene>
    <name evidence="6" type="ORF">POL67_03920</name>
</gene>
<dbReference type="PANTHER" id="PTHR47197">
    <property type="entry name" value="PROTEIN NIRF"/>
    <property type="match status" value="1"/>
</dbReference>
<keyword evidence="3 4" id="KW-0408">Iron</keyword>
<protein>
    <recommendedName>
        <fullName evidence="5">Cytochrome c domain-containing protein</fullName>
    </recommendedName>
</protein>
<keyword evidence="2 4" id="KW-0479">Metal-binding</keyword>
<dbReference type="InterPro" id="IPR051200">
    <property type="entry name" value="Host-pathogen_enzymatic-act"/>
</dbReference>
<dbReference type="InterPro" id="IPR015943">
    <property type="entry name" value="WD40/YVTN_repeat-like_dom_sf"/>
</dbReference>
<dbReference type="InterPro" id="IPR006311">
    <property type="entry name" value="TAT_signal"/>
</dbReference>
<organism evidence="6 7">
    <name type="scientific">Polyangium mundeleinium</name>
    <dbReference type="NCBI Taxonomy" id="2995306"/>
    <lineage>
        <taxon>Bacteria</taxon>
        <taxon>Pseudomonadati</taxon>
        <taxon>Myxococcota</taxon>
        <taxon>Polyangia</taxon>
        <taxon>Polyangiales</taxon>
        <taxon>Polyangiaceae</taxon>
        <taxon>Polyangium</taxon>
    </lineage>
</organism>
<evidence type="ECO:0000259" key="5">
    <source>
        <dbReference type="PROSITE" id="PS51007"/>
    </source>
</evidence>
<feature type="domain" description="Cytochrome c" evidence="5">
    <location>
        <begin position="672"/>
        <end position="820"/>
    </location>
</feature>
<keyword evidence="7" id="KW-1185">Reference proteome</keyword>
<evidence type="ECO:0000313" key="7">
    <source>
        <dbReference type="Proteomes" id="UP001221411"/>
    </source>
</evidence>
<dbReference type="PROSITE" id="PS51318">
    <property type="entry name" value="TAT"/>
    <property type="match status" value="1"/>
</dbReference>
<evidence type="ECO:0000256" key="4">
    <source>
        <dbReference type="PROSITE-ProRule" id="PRU00433"/>
    </source>
</evidence>
<sequence length="933" mass="100228">MSTKLPPGERHSPSQENEARIPVLRRRLGTTLGVAAALATLAAPAAAEASSFALFESGQVRPLALSPDGSRLYAVNTPDNRLEIFHVTILGLIHLGSVTVGLEPVAVAARNNDEVWVVNHLSDSISIVDVKPGFAPRVVRTLLVGDEPRDLVFGGPGKNRAFITTAHRGQNIPFDPKLTTPGVGRADVWVFDATNLGPNTLGGAPLNIITLFTDTPRALAVSPDGSHVYAAGFHTGNRTTSLHRDLVAQLGGLPAPRTDSLGVEQPPTALIVKFDGQHWVDYDGEPWDGVVNFTLPDKDVFVIDAAANPPAQLPGASGVYAGVGTILFNMIVNPANGKVYVTNTEANNLQRFEGPGTFAGSTVRGHLHESRISILKNGAVSSRHLNKHINYNAPVAPLPNATNEKSLATPVGMAITQNGKKLYVAALGSSKIGIFDTAQLENDTFVPSASNHIVLDDGGEPVGPTGLVLDEARNRLYVLTRFDNKIAVVNPTTKAVLARVPMYNPEPPSITEGRQYLYDARFSSSNGESSCASCHVFGDFDSLAWDLGNPEETTIPLPGPVALALPEFFETFDNLDALKGPMTTQSLRGMANHGPMHWRGDRTMGNAEPSAQPNDGTFDERGAFATFQGGFVGLLGRTQPIPPDDMEAFTDFVLQIMYPPNPIRRLDNSLTPDQQAGRDHFFTPDAAILACEDCHRLAPDANAAFGEPFPGFFGTDGRYVLNEVPQPMKVPHLRNLYQKVGMFGMPAVPSILPGHNELTGDQVRGFGFLNDGAEDTIFRFMHSPGFDLLSGFSPNGFDDRPGGDGDIKRRQVEQFLLAFDSNLAPIVGQQVTWTSHNGAAASGRLDLFLARADEGECDVVAKMQFALEEIGFHYVGANQFVSSKQSFGPLSRTMLVLVANLLHTEITFTAVPPGSGERIGIDRDEDGIRDGDE</sequence>
<evidence type="ECO:0000256" key="2">
    <source>
        <dbReference type="ARBA" id="ARBA00022723"/>
    </source>
</evidence>
<evidence type="ECO:0000256" key="3">
    <source>
        <dbReference type="ARBA" id="ARBA00023004"/>
    </source>
</evidence>
<dbReference type="InterPro" id="IPR009056">
    <property type="entry name" value="Cyt_c-like_dom"/>
</dbReference>
<dbReference type="SUPFAM" id="SSF75011">
    <property type="entry name" value="3-carboxy-cis,cis-mucoante lactonizing enzyme"/>
    <property type="match status" value="1"/>
</dbReference>
<dbReference type="PROSITE" id="PS51007">
    <property type="entry name" value="CYTC"/>
    <property type="match status" value="1"/>
</dbReference>
<proteinExistence type="predicted"/>
<dbReference type="RefSeq" id="WP_271915683.1">
    <property type="nucleotide sequence ID" value="NZ_JAQNDO010000001.1"/>
</dbReference>
<keyword evidence="1 4" id="KW-0349">Heme</keyword>
<dbReference type="Gene3D" id="2.130.10.10">
    <property type="entry name" value="YVTN repeat-like/Quinoprotein amine dehydrogenase"/>
    <property type="match status" value="2"/>
</dbReference>
<dbReference type="PANTHER" id="PTHR47197:SF3">
    <property type="entry name" value="DIHYDRO-HEME D1 DEHYDROGENASE"/>
    <property type="match status" value="1"/>
</dbReference>
<dbReference type="InterPro" id="IPR036909">
    <property type="entry name" value="Cyt_c-like_dom_sf"/>
</dbReference>
<comment type="caution">
    <text evidence="6">The sequence shown here is derived from an EMBL/GenBank/DDBJ whole genome shotgun (WGS) entry which is preliminary data.</text>
</comment>
<dbReference type="SUPFAM" id="SSF46626">
    <property type="entry name" value="Cytochrome c"/>
    <property type="match status" value="1"/>
</dbReference>